<dbReference type="Proteomes" id="UP000741013">
    <property type="component" value="Unassembled WGS sequence"/>
</dbReference>
<dbReference type="RefSeq" id="WP_209665205.1">
    <property type="nucleotide sequence ID" value="NZ_JAGGMS010000001.1"/>
</dbReference>
<feature type="region of interest" description="Disordered" evidence="1">
    <location>
        <begin position="76"/>
        <end position="96"/>
    </location>
</feature>
<dbReference type="EMBL" id="JAGGMS010000001">
    <property type="protein sequence ID" value="MBP2181836.1"/>
    <property type="molecule type" value="Genomic_DNA"/>
</dbReference>
<evidence type="ECO:0000313" key="2">
    <source>
        <dbReference type="EMBL" id="MBP2181836.1"/>
    </source>
</evidence>
<accession>A0ABS4PQZ6</accession>
<comment type="caution">
    <text evidence="2">The sequence shown here is derived from an EMBL/GenBank/DDBJ whole genome shotgun (WGS) entry which is preliminary data.</text>
</comment>
<sequence length="96" mass="9641">MTGHGVDPAELTATANRLDAAADEVRAAAAALGTGAGGELGPAGITAAVDELIGTWAGRISSVHTELSRAGADVRRARDAYTEGEDQAARELPDAD</sequence>
<reference evidence="2 3" key="1">
    <citation type="submission" date="2021-03" db="EMBL/GenBank/DDBJ databases">
        <title>Sequencing the genomes of 1000 actinobacteria strains.</title>
        <authorList>
            <person name="Klenk H.-P."/>
        </authorList>
    </citation>
    <scope>NUCLEOTIDE SEQUENCE [LARGE SCALE GENOMIC DNA]</scope>
    <source>
        <strain evidence="2 3">DSM 45510</strain>
    </source>
</reference>
<evidence type="ECO:0000313" key="3">
    <source>
        <dbReference type="Proteomes" id="UP000741013"/>
    </source>
</evidence>
<evidence type="ECO:0008006" key="4">
    <source>
        <dbReference type="Google" id="ProtNLM"/>
    </source>
</evidence>
<gene>
    <name evidence="2" type="ORF">JOM49_003362</name>
</gene>
<organism evidence="2 3">
    <name type="scientific">Amycolatopsis magusensis</name>
    <dbReference type="NCBI Taxonomy" id="882444"/>
    <lineage>
        <taxon>Bacteria</taxon>
        <taxon>Bacillati</taxon>
        <taxon>Actinomycetota</taxon>
        <taxon>Actinomycetes</taxon>
        <taxon>Pseudonocardiales</taxon>
        <taxon>Pseudonocardiaceae</taxon>
        <taxon>Amycolatopsis</taxon>
    </lineage>
</organism>
<protein>
    <recommendedName>
        <fullName evidence="4">Excreted virulence factor EspC, type VII ESX diderm</fullName>
    </recommendedName>
</protein>
<proteinExistence type="predicted"/>
<keyword evidence="3" id="KW-1185">Reference proteome</keyword>
<evidence type="ECO:0000256" key="1">
    <source>
        <dbReference type="SAM" id="MobiDB-lite"/>
    </source>
</evidence>
<name>A0ABS4PQZ6_9PSEU</name>